<proteinExistence type="predicted"/>
<comment type="caution">
    <text evidence="1">The sequence shown here is derived from an EMBL/GenBank/DDBJ whole genome shotgun (WGS) entry which is preliminary data.</text>
</comment>
<dbReference type="AlphaFoldDB" id="A0A0F8X0P1"/>
<organism evidence="1">
    <name type="scientific">marine sediment metagenome</name>
    <dbReference type="NCBI Taxonomy" id="412755"/>
    <lineage>
        <taxon>unclassified sequences</taxon>
        <taxon>metagenomes</taxon>
        <taxon>ecological metagenomes</taxon>
    </lineage>
</organism>
<evidence type="ECO:0000313" key="1">
    <source>
        <dbReference type="EMBL" id="KKK62687.1"/>
    </source>
</evidence>
<gene>
    <name evidence="1" type="ORF">LCGC14_3001860</name>
</gene>
<feature type="non-terminal residue" evidence="1">
    <location>
        <position position="1"/>
    </location>
</feature>
<name>A0A0F8X0P1_9ZZZZ</name>
<accession>A0A0F8X0P1</accession>
<dbReference type="EMBL" id="LAZR01061879">
    <property type="protein sequence ID" value="KKK62687.1"/>
    <property type="molecule type" value="Genomic_DNA"/>
</dbReference>
<sequence>KEVGFILEDHWYFKVPIKSFWKILYEQKWDEEKEGRPCPLIDYEDVLVFRKGDLAIHEKAVRRQC</sequence>
<reference evidence="1" key="1">
    <citation type="journal article" date="2015" name="Nature">
        <title>Complex archaea that bridge the gap between prokaryotes and eukaryotes.</title>
        <authorList>
            <person name="Spang A."/>
            <person name="Saw J.H."/>
            <person name="Jorgensen S.L."/>
            <person name="Zaremba-Niedzwiedzka K."/>
            <person name="Martijn J."/>
            <person name="Lind A.E."/>
            <person name="van Eijk R."/>
            <person name="Schleper C."/>
            <person name="Guy L."/>
            <person name="Ettema T.J."/>
        </authorList>
    </citation>
    <scope>NUCLEOTIDE SEQUENCE</scope>
</reference>
<protein>
    <submittedName>
        <fullName evidence="1">Uncharacterized protein</fullName>
    </submittedName>
</protein>